<keyword evidence="5 17" id="KW-1133">Transmembrane helix</keyword>
<feature type="transmembrane region" description="Helical" evidence="17">
    <location>
        <begin position="108"/>
        <end position="125"/>
    </location>
</feature>
<dbReference type="Proteomes" id="UP000694941">
    <property type="component" value="Unplaced"/>
</dbReference>
<proteinExistence type="inferred from homology"/>
<comment type="catalytic activity">
    <reaction evidence="13">
        <text>9-octadecanoyloxy-octadecanoate + H2O = 9-hydroxy-octadecanoate + octadecanoate + H(+)</text>
        <dbReference type="Rhea" id="RHEA:52096"/>
        <dbReference type="ChEBI" id="CHEBI:15377"/>
        <dbReference type="ChEBI" id="CHEBI:15378"/>
        <dbReference type="ChEBI" id="CHEBI:25629"/>
        <dbReference type="ChEBI" id="CHEBI:136286"/>
        <dbReference type="ChEBI" id="CHEBI:136373"/>
    </reaction>
    <physiologicalReaction direction="left-to-right" evidence="13">
        <dbReference type="Rhea" id="RHEA:52097"/>
    </physiologicalReaction>
</comment>
<accession>A0ABM1TI86</accession>
<evidence type="ECO:0000256" key="9">
    <source>
        <dbReference type="ARBA" id="ARBA00047863"/>
    </source>
</evidence>
<comment type="catalytic activity">
    <reaction evidence="15">
        <text>13-(9Z-hexadecenoyloxy)-octadecanoate + H2O = 13-hydroxy-octadecanoate + (9Z)-hexadecenoate + H(+)</text>
        <dbReference type="Rhea" id="RHEA:52076"/>
        <dbReference type="ChEBI" id="CHEBI:15377"/>
        <dbReference type="ChEBI" id="CHEBI:15378"/>
        <dbReference type="ChEBI" id="CHEBI:32372"/>
        <dbReference type="ChEBI" id="CHEBI:136304"/>
        <dbReference type="ChEBI" id="CHEBI:136315"/>
    </reaction>
    <physiologicalReaction direction="left-to-right" evidence="15">
        <dbReference type="Rhea" id="RHEA:52077"/>
    </physiologicalReaction>
</comment>
<evidence type="ECO:0000256" key="10">
    <source>
        <dbReference type="ARBA" id="ARBA00048680"/>
    </source>
</evidence>
<feature type="transmembrane region" description="Helical" evidence="17">
    <location>
        <begin position="5"/>
        <end position="22"/>
    </location>
</feature>
<comment type="similarity">
    <text evidence="3">Belongs to the AIG1 family.</text>
</comment>
<evidence type="ECO:0000256" key="7">
    <source>
        <dbReference type="ARBA" id="ARBA00047368"/>
    </source>
</evidence>
<dbReference type="PANTHER" id="PTHR10989">
    <property type="entry name" value="ANDROGEN-INDUCED PROTEIN 1-RELATED"/>
    <property type="match status" value="1"/>
</dbReference>
<comment type="catalytic activity">
    <reaction evidence="12">
        <text>9-(9Z-octadecenoyloxy)-octadecanoate + H2O = 9-hydroxy-octadecanoate + (9Z)-octadecenoate + H(+)</text>
        <dbReference type="Rhea" id="RHEA:52048"/>
        <dbReference type="ChEBI" id="CHEBI:15377"/>
        <dbReference type="ChEBI" id="CHEBI:15378"/>
        <dbReference type="ChEBI" id="CHEBI:30823"/>
        <dbReference type="ChEBI" id="CHEBI:136282"/>
        <dbReference type="ChEBI" id="CHEBI:136286"/>
    </reaction>
    <physiologicalReaction direction="left-to-right" evidence="12">
        <dbReference type="Rhea" id="RHEA:52049"/>
    </physiologicalReaction>
</comment>
<dbReference type="RefSeq" id="XP_022255592.1">
    <property type="nucleotide sequence ID" value="XM_022399884.1"/>
</dbReference>
<protein>
    <submittedName>
        <fullName evidence="19">Androgen-induced gene 1 protein-like</fullName>
    </submittedName>
</protein>
<evidence type="ECO:0000256" key="4">
    <source>
        <dbReference type="ARBA" id="ARBA00022692"/>
    </source>
</evidence>
<comment type="catalytic activity">
    <reaction evidence="14">
        <text>13-(9Z-octadecenoyloxy)-octadecanoate + H2O = 13-hydroxy-octadecanoate + (9Z)-octadecenoate + H(+)</text>
        <dbReference type="Rhea" id="RHEA:52064"/>
        <dbReference type="ChEBI" id="CHEBI:15377"/>
        <dbReference type="ChEBI" id="CHEBI:15378"/>
        <dbReference type="ChEBI" id="CHEBI:30823"/>
        <dbReference type="ChEBI" id="CHEBI:136303"/>
        <dbReference type="ChEBI" id="CHEBI:136304"/>
    </reaction>
    <physiologicalReaction direction="left-to-right" evidence="14">
        <dbReference type="Rhea" id="RHEA:52065"/>
    </physiologicalReaction>
</comment>
<dbReference type="InterPro" id="IPR006838">
    <property type="entry name" value="ADTRP_AIG1"/>
</dbReference>
<gene>
    <name evidence="19" type="primary">LOC106471274</name>
</gene>
<evidence type="ECO:0000313" key="18">
    <source>
        <dbReference type="Proteomes" id="UP000694941"/>
    </source>
</evidence>
<comment type="catalytic activity">
    <reaction evidence="8">
        <text>13-octadecanoyloxy-octadecanoate + H2O = 13-hydroxy-octadecanoate + octadecanoate + H(+)</text>
        <dbReference type="Rhea" id="RHEA:52084"/>
        <dbReference type="ChEBI" id="CHEBI:15377"/>
        <dbReference type="ChEBI" id="CHEBI:15378"/>
        <dbReference type="ChEBI" id="CHEBI:25629"/>
        <dbReference type="ChEBI" id="CHEBI:136304"/>
        <dbReference type="ChEBI" id="CHEBI:136335"/>
    </reaction>
    <physiologicalReaction direction="left-to-right" evidence="8">
        <dbReference type="Rhea" id="RHEA:52085"/>
    </physiologicalReaction>
</comment>
<comment type="catalytic activity">
    <reaction evidence="1">
        <text>9-(9Z-hexadecenoyloxy)-octadecanoate + H2O = (9Z)-hexadecenoate + 9-hydroxy-octadecanoate + H(+)</text>
        <dbReference type="Rhea" id="RHEA:52068"/>
        <dbReference type="ChEBI" id="CHEBI:15377"/>
        <dbReference type="ChEBI" id="CHEBI:15378"/>
        <dbReference type="ChEBI" id="CHEBI:32372"/>
        <dbReference type="ChEBI" id="CHEBI:136286"/>
        <dbReference type="ChEBI" id="CHEBI:136309"/>
    </reaction>
    <physiologicalReaction direction="left-to-right" evidence="1">
        <dbReference type="Rhea" id="RHEA:52069"/>
    </physiologicalReaction>
</comment>
<evidence type="ECO:0000256" key="6">
    <source>
        <dbReference type="ARBA" id="ARBA00023136"/>
    </source>
</evidence>
<evidence type="ECO:0000256" key="15">
    <source>
        <dbReference type="ARBA" id="ARBA00049322"/>
    </source>
</evidence>
<evidence type="ECO:0000256" key="8">
    <source>
        <dbReference type="ARBA" id="ARBA00047427"/>
    </source>
</evidence>
<comment type="catalytic activity">
    <reaction evidence="11">
        <text>12-(9Z-octadecenoyloxy)-octadecanoate + H2O = 12-hydroxyoctadecanoate + (9Z)-octadecenoate + H(+)</text>
        <dbReference type="Rhea" id="RHEA:52060"/>
        <dbReference type="ChEBI" id="CHEBI:15377"/>
        <dbReference type="ChEBI" id="CHEBI:15378"/>
        <dbReference type="ChEBI" id="CHEBI:30823"/>
        <dbReference type="ChEBI" id="CHEBI:84201"/>
        <dbReference type="ChEBI" id="CHEBI:136302"/>
    </reaction>
    <physiologicalReaction direction="left-to-right" evidence="11">
        <dbReference type="Rhea" id="RHEA:52061"/>
    </physiologicalReaction>
</comment>
<reference evidence="19" key="1">
    <citation type="submission" date="2025-08" db="UniProtKB">
        <authorList>
            <consortium name="RefSeq"/>
        </authorList>
    </citation>
    <scope>IDENTIFICATION</scope>
    <source>
        <tissue evidence="19">Muscle</tissue>
    </source>
</reference>
<evidence type="ECO:0000313" key="19">
    <source>
        <dbReference type="RefSeq" id="XP_022255592.1"/>
    </source>
</evidence>
<comment type="catalytic activity">
    <reaction evidence="10">
        <text>12-octadecanoyloxy-octadecanoate + H2O = 12-hydroxyoctadecanoate + octadecanoate + H(+)</text>
        <dbReference type="Rhea" id="RHEA:52080"/>
        <dbReference type="ChEBI" id="CHEBI:15377"/>
        <dbReference type="ChEBI" id="CHEBI:15378"/>
        <dbReference type="ChEBI" id="CHEBI:25629"/>
        <dbReference type="ChEBI" id="CHEBI:84201"/>
        <dbReference type="ChEBI" id="CHEBI:136330"/>
    </reaction>
    <physiologicalReaction direction="left-to-right" evidence="10">
        <dbReference type="Rhea" id="RHEA:52081"/>
    </physiologicalReaction>
</comment>
<evidence type="ECO:0000256" key="17">
    <source>
        <dbReference type="SAM" id="Phobius"/>
    </source>
</evidence>
<evidence type="ECO:0000256" key="5">
    <source>
        <dbReference type="ARBA" id="ARBA00022989"/>
    </source>
</evidence>
<evidence type="ECO:0000256" key="11">
    <source>
        <dbReference type="ARBA" id="ARBA00048701"/>
    </source>
</evidence>
<evidence type="ECO:0000256" key="13">
    <source>
        <dbReference type="ARBA" id="ARBA00049221"/>
    </source>
</evidence>
<evidence type="ECO:0000256" key="16">
    <source>
        <dbReference type="ARBA" id="ARBA00049428"/>
    </source>
</evidence>
<organism evidence="18 19">
    <name type="scientific">Limulus polyphemus</name>
    <name type="common">Atlantic horseshoe crab</name>
    <dbReference type="NCBI Taxonomy" id="6850"/>
    <lineage>
        <taxon>Eukaryota</taxon>
        <taxon>Metazoa</taxon>
        <taxon>Ecdysozoa</taxon>
        <taxon>Arthropoda</taxon>
        <taxon>Chelicerata</taxon>
        <taxon>Merostomata</taxon>
        <taxon>Xiphosura</taxon>
        <taxon>Limulidae</taxon>
        <taxon>Limulus</taxon>
    </lineage>
</organism>
<keyword evidence="4 17" id="KW-0812">Transmembrane</keyword>
<evidence type="ECO:0000256" key="2">
    <source>
        <dbReference type="ARBA" id="ARBA00004127"/>
    </source>
</evidence>
<keyword evidence="18" id="KW-1185">Reference proteome</keyword>
<evidence type="ECO:0000256" key="3">
    <source>
        <dbReference type="ARBA" id="ARBA00009300"/>
    </source>
</evidence>
<dbReference type="GeneID" id="106471274"/>
<comment type="catalytic activity">
    <reaction evidence="16">
        <text>12-(9Z-hexadecenoyloxy)-octadecanoate + H2O = 12-hydroxyoctadecanoate + (9Z)-hexadecenoate + H(+)</text>
        <dbReference type="Rhea" id="RHEA:52072"/>
        <dbReference type="ChEBI" id="CHEBI:15377"/>
        <dbReference type="ChEBI" id="CHEBI:15378"/>
        <dbReference type="ChEBI" id="CHEBI:32372"/>
        <dbReference type="ChEBI" id="CHEBI:84201"/>
        <dbReference type="ChEBI" id="CHEBI:136312"/>
    </reaction>
    <physiologicalReaction direction="left-to-right" evidence="16">
        <dbReference type="Rhea" id="RHEA:52073"/>
    </physiologicalReaction>
</comment>
<name>A0ABM1TI86_LIMPO</name>
<feature type="transmembrane region" description="Helical" evidence="17">
    <location>
        <begin position="72"/>
        <end position="96"/>
    </location>
</feature>
<evidence type="ECO:0000256" key="12">
    <source>
        <dbReference type="ARBA" id="ARBA00048800"/>
    </source>
</evidence>
<evidence type="ECO:0000256" key="14">
    <source>
        <dbReference type="ARBA" id="ARBA00049296"/>
    </source>
</evidence>
<dbReference type="PANTHER" id="PTHR10989:SF16">
    <property type="entry name" value="AT02829P-RELATED"/>
    <property type="match status" value="1"/>
</dbReference>
<comment type="catalytic activity">
    <reaction evidence="9">
        <text>9-hexadecanoyloxy-octadecanoate + H2O = 9-hydroxy-octadecanoate + hexadecanoate + H(+)</text>
        <dbReference type="Rhea" id="RHEA:52052"/>
        <dbReference type="ChEBI" id="CHEBI:7896"/>
        <dbReference type="ChEBI" id="CHEBI:15377"/>
        <dbReference type="ChEBI" id="CHEBI:15378"/>
        <dbReference type="ChEBI" id="CHEBI:83670"/>
        <dbReference type="ChEBI" id="CHEBI:136286"/>
    </reaction>
    <physiologicalReaction direction="left-to-right" evidence="9">
        <dbReference type="Rhea" id="RHEA:52053"/>
    </physiologicalReaction>
</comment>
<dbReference type="Pfam" id="PF04750">
    <property type="entry name" value="Far-17a_AIG1"/>
    <property type="match status" value="1"/>
</dbReference>
<keyword evidence="6 17" id="KW-0472">Membrane</keyword>
<evidence type="ECO:0000256" key="1">
    <source>
        <dbReference type="ARBA" id="ARBA00000923"/>
    </source>
</evidence>
<comment type="subcellular location">
    <subcellularLocation>
        <location evidence="2">Endomembrane system</location>
        <topology evidence="2">Multi-pass membrane protein</topology>
    </subcellularLocation>
</comment>
<sequence length="145" mass="16808">MKNVFHLGSQFVVAVFWVLYLIDRELILPRALDAFYPTWLNHVSHTTIFPLLLTEIWLCHHPHPPRKIGMTTLISFVAVYLTWVVSLSIALDFWVYPILEVLNWSLRVAFFIGCGIIMVLFYLLGESLNSAVWRSFAGAEEKKKK</sequence>
<comment type="catalytic activity">
    <reaction evidence="7">
        <text>12-hexadecanoyloxy-octadecanoate + H2O = 12-hydroxyoctadecanoate + hexadecanoate + H(+)</text>
        <dbReference type="Rhea" id="RHEA:52056"/>
        <dbReference type="ChEBI" id="CHEBI:7896"/>
        <dbReference type="ChEBI" id="CHEBI:15377"/>
        <dbReference type="ChEBI" id="CHEBI:15378"/>
        <dbReference type="ChEBI" id="CHEBI:83677"/>
        <dbReference type="ChEBI" id="CHEBI:84201"/>
    </reaction>
    <physiologicalReaction direction="left-to-right" evidence="7">
        <dbReference type="Rhea" id="RHEA:52057"/>
    </physiologicalReaction>
</comment>